<accession>F2UEG3</accession>
<dbReference type="FunCoup" id="F2UEG3">
    <property type="interactions" value="180"/>
</dbReference>
<sequence length="362" mass="40124">MSEEEILRKALKPPKVDSALIVQLCQEEFGLENATVEKEFDSYDDRNYLISATRGSFVFKVHNGADSRPERETFLDAQNKLLLHLHKNKVAAPVPLPLASNPNQHIIYKELQRPDGKKVRHGIRLLAYLPGKLMCEVEHTDAVLADLGASLARMDLALQSFDHPGCHRVHLWDLQHLSQLHVFLPHITDDSKRALATKVMERYEAQVPQLASALPSCVLQNDANDHNIVMSEDGSGVSGFLDFGDVVHSWRINELAICIAYACLEKSDLQHVASTIGREYQAILPLTPAELSLLHTLTAARLCQSCIMSAYSFSQDPTNTYLLVTAAPGWQALQALVDMDDAQVKAFNFGHAPPAAKHGKQA</sequence>
<evidence type="ECO:0000256" key="7">
    <source>
        <dbReference type="ARBA" id="ARBA00037368"/>
    </source>
</evidence>
<dbReference type="RefSeq" id="XP_004992657.1">
    <property type="nucleotide sequence ID" value="XM_004992600.1"/>
</dbReference>
<dbReference type="KEGG" id="sre:PTSG_07237"/>
<dbReference type="OMA" id="AAHSCQL"/>
<evidence type="ECO:0000256" key="1">
    <source>
        <dbReference type="ARBA" id="ARBA00004496"/>
    </source>
</evidence>
<dbReference type="EMBL" id="GL832970">
    <property type="protein sequence ID" value="EGD75013.1"/>
    <property type="molecule type" value="Genomic_DNA"/>
</dbReference>
<keyword evidence="12" id="KW-1185">Reference proteome</keyword>
<dbReference type="SUPFAM" id="SSF56112">
    <property type="entry name" value="Protein kinase-like (PK-like)"/>
    <property type="match status" value="1"/>
</dbReference>
<evidence type="ECO:0000256" key="6">
    <source>
        <dbReference type="ARBA" id="ARBA00036820"/>
    </source>
</evidence>
<comment type="function">
    <text evidence="7">Catalyzes the GTP-dependent phosphorylation of 5-hydroxy-L-lysine.</text>
</comment>
<dbReference type="Gene3D" id="3.90.1200.10">
    <property type="match status" value="1"/>
</dbReference>
<gene>
    <name evidence="11" type="ORF">PTSG_07237</name>
</gene>
<dbReference type="Pfam" id="PF01636">
    <property type="entry name" value="APH"/>
    <property type="match status" value="1"/>
</dbReference>
<dbReference type="GO" id="GO:0005737">
    <property type="term" value="C:cytoplasm"/>
    <property type="evidence" value="ECO:0007669"/>
    <property type="project" value="UniProtKB-SubCell"/>
</dbReference>
<comment type="subcellular location">
    <subcellularLocation>
        <location evidence="1">Cytoplasm</location>
    </subcellularLocation>
</comment>
<dbReference type="InterPro" id="IPR050249">
    <property type="entry name" value="Pseudomonas-type_ThrB"/>
</dbReference>
<dbReference type="STRING" id="946362.F2UEG3"/>
<evidence type="ECO:0000256" key="4">
    <source>
        <dbReference type="ARBA" id="ARBA00022679"/>
    </source>
</evidence>
<keyword evidence="3" id="KW-0963">Cytoplasm</keyword>
<keyword evidence="5" id="KW-0418">Kinase</keyword>
<name>F2UEG3_SALR5</name>
<evidence type="ECO:0000256" key="8">
    <source>
        <dbReference type="ARBA" id="ARBA00038873"/>
    </source>
</evidence>
<dbReference type="GO" id="GO:0047992">
    <property type="term" value="F:hydroxylysine kinase activity"/>
    <property type="evidence" value="ECO:0007669"/>
    <property type="project" value="UniProtKB-EC"/>
</dbReference>
<evidence type="ECO:0000256" key="5">
    <source>
        <dbReference type="ARBA" id="ARBA00022777"/>
    </source>
</evidence>
<protein>
    <recommendedName>
        <fullName evidence="9">Hydroxylysine kinase</fullName>
        <ecNumber evidence="8">2.7.1.81</ecNumber>
    </recommendedName>
</protein>
<evidence type="ECO:0000256" key="2">
    <source>
        <dbReference type="ARBA" id="ARBA00006219"/>
    </source>
</evidence>
<dbReference type="eggNOG" id="ENOG502QT7T">
    <property type="taxonomic scope" value="Eukaryota"/>
</dbReference>
<comment type="catalytic activity">
    <reaction evidence="6">
        <text>(5R)-5-hydroxy-L-lysine + GTP = (5R)-5-phosphooxy-L-lysine + GDP + H(+)</text>
        <dbReference type="Rhea" id="RHEA:19049"/>
        <dbReference type="ChEBI" id="CHEBI:15378"/>
        <dbReference type="ChEBI" id="CHEBI:37565"/>
        <dbReference type="ChEBI" id="CHEBI:57882"/>
        <dbReference type="ChEBI" id="CHEBI:58189"/>
        <dbReference type="ChEBI" id="CHEBI:58357"/>
        <dbReference type="EC" id="2.7.1.81"/>
    </reaction>
</comment>
<dbReference type="AlphaFoldDB" id="F2UEG3"/>
<dbReference type="InterPro" id="IPR002575">
    <property type="entry name" value="Aminoglycoside_PTrfase"/>
</dbReference>
<keyword evidence="4" id="KW-0808">Transferase</keyword>
<dbReference type="OrthoDB" id="9973935at2759"/>
<evidence type="ECO:0000313" key="12">
    <source>
        <dbReference type="Proteomes" id="UP000007799"/>
    </source>
</evidence>
<dbReference type="InParanoid" id="F2UEG3"/>
<evidence type="ECO:0000259" key="10">
    <source>
        <dbReference type="Pfam" id="PF01636"/>
    </source>
</evidence>
<evidence type="ECO:0000313" key="11">
    <source>
        <dbReference type="EMBL" id="EGD75013.1"/>
    </source>
</evidence>
<dbReference type="InterPro" id="IPR011009">
    <property type="entry name" value="Kinase-like_dom_sf"/>
</dbReference>
<dbReference type="GeneID" id="16073228"/>
<evidence type="ECO:0000256" key="3">
    <source>
        <dbReference type="ARBA" id="ARBA00022490"/>
    </source>
</evidence>
<dbReference type="PANTHER" id="PTHR21064:SF1">
    <property type="entry name" value="HYDROXYLYSINE KINASE"/>
    <property type="match status" value="1"/>
</dbReference>
<proteinExistence type="inferred from homology"/>
<evidence type="ECO:0000256" key="9">
    <source>
        <dbReference type="ARBA" id="ARBA00040505"/>
    </source>
</evidence>
<dbReference type="Proteomes" id="UP000007799">
    <property type="component" value="Unassembled WGS sequence"/>
</dbReference>
<reference evidence="11" key="1">
    <citation type="submission" date="2009-08" db="EMBL/GenBank/DDBJ databases">
        <title>Annotation of Salpingoeca rosetta.</title>
        <authorList>
            <consortium name="The Broad Institute Genome Sequencing Platform"/>
            <person name="Russ C."/>
            <person name="Cuomo C."/>
            <person name="Burger G."/>
            <person name="Gray M.W."/>
            <person name="Holland P.W.H."/>
            <person name="King N."/>
            <person name="Lang F.B.F."/>
            <person name="Roger A.J."/>
            <person name="Ruiz-Trillo I."/>
            <person name="Young S.K."/>
            <person name="Zeng Q."/>
            <person name="Gargeya S."/>
            <person name="Alvarado L."/>
            <person name="Berlin A."/>
            <person name="Chapman S.B."/>
            <person name="Chen Z."/>
            <person name="Freedman E."/>
            <person name="Gellesch M."/>
            <person name="Goldberg J."/>
            <person name="Griggs A."/>
            <person name="Gujja S."/>
            <person name="Heilman E."/>
            <person name="Heiman D."/>
            <person name="Howarth C."/>
            <person name="Mehta T."/>
            <person name="Neiman D."/>
            <person name="Pearson M."/>
            <person name="Roberts A."/>
            <person name="Saif S."/>
            <person name="Shea T."/>
            <person name="Shenoy N."/>
            <person name="Sisk P."/>
            <person name="Stolte C."/>
            <person name="Sykes S."/>
            <person name="White J."/>
            <person name="Yandava C."/>
            <person name="Haas B."/>
            <person name="Nusbaum C."/>
            <person name="Birren B."/>
        </authorList>
    </citation>
    <scope>NUCLEOTIDE SEQUENCE [LARGE SCALE GENOMIC DNA]</scope>
    <source>
        <strain evidence="11">ATCC 50818</strain>
    </source>
</reference>
<comment type="similarity">
    <text evidence="2">Belongs to the aminoglycoside phosphotransferase family.</text>
</comment>
<dbReference type="PANTHER" id="PTHR21064">
    <property type="entry name" value="AMINOGLYCOSIDE PHOSPHOTRANSFERASE DOMAIN-CONTAINING PROTEIN-RELATED"/>
    <property type="match status" value="1"/>
</dbReference>
<feature type="domain" description="Aminoglycoside phosphotransferase" evidence="10">
    <location>
        <begin position="41"/>
        <end position="270"/>
    </location>
</feature>
<dbReference type="EC" id="2.7.1.81" evidence="8"/>
<organism evidence="12">
    <name type="scientific">Salpingoeca rosetta (strain ATCC 50818 / BSB-021)</name>
    <dbReference type="NCBI Taxonomy" id="946362"/>
    <lineage>
        <taxon>Eukaryota</taxon>
        <taxon>Choanoflagellata</taxon>
        <taxon>Craspedida</taxon>
        <taxon>Salpingoecidae</taxon>
        <taxon>Salpingoeca</taxon>
    </lineage>
</organism>